<dbReference type="InterPro" id="IPR013249">
    <property type="entry name" value="RNA_pol_sigma70_r4_t2"/>
</dbReference>
<feature type="domain" description="RNA polymerase sigma factor 70 region 4 type 2" evidence="6">
    <location>
        <begin position="110"/>
        <end position="158"/>
    </location>
</feature>
<keyword evidence="2" id="KW-0805">Transcription regulation</keyword>
<dbReference type="SUPFAM" id="SSF88659">
    <property type="entry name" value="Sigma3 and sigma4 domains of RNA polymerase sigma factors"/>
    <property type="match status" value="1"/>
</dbReference>
<dbReference type="PANTHER" id="PTHR43133">
    <property type="entry name" value="RNA POLYMERASE ECF-TYPE SIGMA FACTO"/>
    <property type="match status" value="1"/>
</dbReference>
<dbReference type="EMBL" id="JAODYH010000017">
    <property type="protein sequence ID" value="MCT9813138.1"/>
    <property type="molecule type" value="Genomic_DNA"/>
</dbReference>
<evidence type="ECO:0000313" key="8">
    <source>
        <dbReference type="Proteomes" id="UP001525968"/>
    </source>
</evidence>
<dbReference type="Gene3D" id="1.10.1740.10">
    <property type="match status" value="1"/>
</dbReference>
<dbReference type="Pfam" id="PF04542">
    <property type="entry name" value="Sigma70_r2"/>
    <property type="match status" value="1"/>
</dbReference>
<evidence type="ECO:0000259" key="5">
    <source>
        <dbReference type="Pfam" id="PF04542"/>
    </source>
</evidence>
<protein>
    <submittedName>
        <fullName evidence="7">RNA polymerase sigma factor</fullName>
    </submittedName>
</protein>
<dbReference type="InterPro" id="IPR013324">
    <property type="entry name" value="RNA_pol_sigma_r3/r4-like"/>
</dbReference>
<dbReference type="InterPro" id="IPR014284">
    <property type="entry name" value="RNA_pol_sigma-70_dom"/>
</dbReference>
<keyword evidence="4" id="KW-0804">Transcription</keyword>
<evidence type="ECO:0000259" key="6">
    <source>
        <dbReference type="Pfam" id="PF08281"/>
    </source>
</evidence>
<feature type="domain" description="RNA polymerase sigma-70 region 2" evidence="5">
    <location>
        <begin position="13"/>
        <end position="78"/>
    </location>
</feature>
<evidence type="ECO:0000256" key="3">
    <source>
        <dbReference type="ARBA" id="ARBA00023082"/>
    </source>
</evidence>
<evidence type="ECO:0000313" key="7">
    <source>
        <dbReference type="EMBL" id="MCT9813138.1"/>
    </source>
</evidence>
<dbReference type="InterPro" id="IPR036388">
    <property type="entry name" value="WH-like_DNA-bd_sf"/>
</dbReference>
<dbReference type="InterPro" id="IPR039425">
    <property type="entry name" value="RNA_pol_sigma-70-like"/>
</dbReference>
<dbReference type="RefSeq" id="WP_261502392.1">
    <property type="nucleotide sequence ID" value="NZ_JAODYH010000017.1"/>
</dbReference>
<reference evidence="7 8" key="1">
    <citation type="submission" date="2022-09" db="EMBL/GenBank/DDBJ databases">
        <title>Draft genome of isolate Be4.</title>
        <authorList>
            <person name="Sanchez-Castro I."/>
            <person name="Martinez-Rodriguez P."/>
            <person name="Descostes M."/>
            <person name="Merroun M."/>
        </authorList>
    </citation>
    <scope>NUCLEOTIDE SEQUENCE [LARGE SCALE GENOMIC DNA]</scope>
    <source>
        <strain evidence="7 8">Be4</strain>
    </source>
</reference>
<evidence type="ECO:0000256" key="2">
    <source>
        <dbReference type="ARBA" id="ARBA00023015"/>
    </source>
</evidence>
<dbReference type="PANTHER" id="PTHR43133:SF63">
    <property type="entry name" value="RNA POLYMERASE SIGMA FACTOR FECI-RELATED"/>
    <property type="match status" value="1"/>
</dbReference>
<evidence type="ECO:0000256" key="4">
    <source>
        <dbReference type="ARBA" id="ARBA00023163"/>
    </source>
</evidence>
<organism evidence="7 8">
    <name type="scientific">Acidovorax bellezanensis</name>
    <dbReference type="NCBI Taxonomy" id="2976702"/>
    <lineage>
        <taxon>Bacteria</taxon>
        <taxon>Pseudomonadati</taxon>
        <taxon>Pseudomonadota</taxon>
        <taxon>Betaproteobacteria</taxon>
        <taxon>Burkholderiales</taxon>
        <taxon>Comamonadaceae</taxon>
        <taxon>Acidovorax</taxon>
    </lineage>
</organism>
<comment type="caution">
    <text evidence="7">The sequence shown here is derived from an EMBL/GenBank/DDBJ whole genome shotgun (WGS) entry which is preliminary data.</text>
</comment>
<dbReference type="InterPro" id="IPR013325">
    <property type="entry name" value="RNA_pol_sigma_r2"/>
</dbReference>
<dbReference type="Gene3D" id="1.10.10.10">
    <property type="entry name" value="Winged helix-like DNA-binding domain superfamily/Winged helix DNA-binding domain"/>
    <property type="match status" value="1"/>
</dbReference>
<comment type="similarity">
    <text evidence="1">Belongs to the sigma-70 factor family. ECF subfamily.</text>
</comment>
<dbReference type="Proteomes" id="UP001525968">
    <property type="component" value="Unassembled WGS sequence"/>
</dbReference>
<keyword evidence="3" id="KW-0731">Sigma factor</keyword>
<keyword evidence="8" id="KW-1185">Reference proteome</keyword>
<proteinExistence type="inferred from homology"/>
<dbReference type="Pfam" id="PF08281">
    <property type="entry name" value="Sigma70_r4_2"/>
    <property type="match status" value="1"/>
</dbReference>
<sequence>MPETAIPALRDFLVTRYADLRRTLARRLGSSDLASEALQDTWLRLESREDIDGVRDPFSYLLRTAVNVAYDQQRSQSRLVSASEIEDLFDEAMDPMPGPAQQAEDRSELAALQAALDLLPERRRRILMLVRWEQMPQREVADRLGVSLRTVEQDLKKAHDFCMARMQRGSATDRNPP</sequence>
<evidence type="ECO:0000256" key="1">
    <source>
        <dbReference type="ARBA" id="ARBA00010641"/>
    </source>
</evidence>
<name>A0ABT2PSE3_9BURK</name>
<accession>A0ABT2PSE3</accession>
<dbReference type="NCBIfam" id="TIGR02937">
    <property type="entry name" value="sigma70-ECF"/>
    <property type="match status" value="1"/>
</dbReference>
<dbReference type="InterPro" id="IPR007627">
    <property type="entry name" value="RNA_pol_sigma70_r2"/>
</dbReference>
<gene>
    <name evidence="7" type="ORF">N0K08_21120</name>
</gene>
<dbReference type="SUPFAM" id="SSF88946">
    <property type="entry name" value="Sigma2 domain of RNA polymerase sigma factors"/>
    <property type="match status" value="1"/>
</dbReference>